<evidence type="ECO:0000313" key="10">
    <source>
        <dbReference type="EMBL" id="VFP83900.1"/>
    </source>
</evidence>
<dbReference type="InterPro" id="IPR028883">
    <property type="entry name" value="tRNA_aden_deaminase"/>
</dbReference>
<dbReference type="EC" id="3.5.4.33" evidence="8"/>
<reference evidence="10 11" key="1">
    <citation type="submission" date="2019-02" db="EMBL/GenBank/DDBJ databases">
        <authorList>
            <person name="Manzano-Marin A."/>
            <person name="Manzano-Marin A."/>
        </authorList>
    </citation>
    <scope>NUCLEOTIDE SEQUENCE [LARGE SCALE GENOMIC DNA]</scope>
    <source>
        <strain evidence="10 11">ErCilaricifoliae</strain>
    </source>
</reference>
<keyword evidence="4 8" id="KW-0479">Metal-binding</keyword>
<evidence type="ECO:0000256" key="7">
    <source>
        <dbReference type="ARBA" id="ARBA00048045"/>
    </source>
</evidence>
<dbReference type="InterPro" id="IPR016193">
    <property type="entry name" value="Cytidine_deaminase-like"/>
</dbReference>
<dbReference type="EMBL" id="LR217720">
    <property type="protein sequence ID" value="VFP83900.1"/>
    <property type="molecule type" value="Genomic_DNA"/>
</dbReference>
<dbReference type="InterPro" id="IPR002125">
    <property type="entry name" value="CMP_dCMP_dom"/>
</dbReference>
<evidence type="ECO:0000259" key="9">
    <source>
        <dbReference type="PROSITE" id="PS51747"/>
    </source>
</evidence>
<comment type="similarity">
    <text evidence="1">Belongs to the cytidine and deoxycytidylate deaminase family. ADAT2 subfamily.</text>
</comment>
<evidence type="ECO:0000313" key="11">
    <source>
        <dbReference type="Proteomes" id="UP000294418"/>
    </source>
</evidence>
<dbReference type="NCBIfam" id="NF008113">
    <property type="entry name" value="PRK10860.1"/>
    <property type="match status" value="1"/>
</dbReference>
<dbReference type="PROSITE" id="PS00903">
    <property type="entry name" value="CYT_DCMP_DEAMINASES_1"/>
    <property type="match status" value="1"/>
</dbReference>
<evidence type="ECO:0000256" key="5">
    <source>
        <dbReference type="ARBA" id="ARBA00022801"/>
    </source>
</evidence>
<dbReference type="CDD" id="cd01285">
    <property type="entry name" value="nucleoside_deaminase"/>
    <property type="match status" value="1"/>
</dbReference>
<dbReference type="Proteomes" id="UP000294418">
    <property type="component" value="Chromosome"/>
</dbReference>
<keyword evidence="6 8" id="KW-0862">Zinc</keyword>
<protein>
    <recommendedName>
        <fullName evidence="8">tRNA-specific adenosine deaminase</fullName>
        <ecNumber evidence="8">3.5.4.33</ecNumber>
    </recommendedName>
</protein>
<dbReference type="GO" id="GO:0052717">
    <property type="term" value="F:tRNA-specific adenosine-34 deaminase activity"/>
    <property type="evidence" value="ECO:0007669"/>
    <property type="project" value="UniProtKB-UniRule"/>
</dbReference>
<feature type="domain" description="CMP/dCMP-type deaminase" evidence="9">
    <location>
        <begin position="4"/>
        <end position="114"/>
    </location>
</feature>
<proteinExistence type="inferred from homology"/>
<comment type="catalytic activity">
    <reaction evidence="7 8">
        <text>adenosine(34) in tRNA + H2O + H(+) = inosine(34) in tRNA + NH4(+)</text>
        <dbReference type="Rhea" id="RHEA:43168"/>
        <dbReference type="Rhea" id="RHEA-COMP:10373"/>
        <dbReference type="Rhea" id="RHEA-COMP:10374"/>
        <dbReference type="ChEBI" id="CHEBI:15377"/>
        <dbReference type="ChEBI" id="CHEBI:15378"/>
        <dbReference type="ChEBI" id="CHEBI:28938"/>
        <dbReference type="ChEBI" id="CHEBI:74411"/>
        <dbReference type="ChEBI" id="CHEBI:82852"/>
        <dbReference type="EC" id="3.5.4.33"/>
    </reaction>
</comment>
<feature type="binding site" evidence="8">
    <location>
        <position position="55"/>
    </location>
    <ligand>
        <name>Zn(2+)</name>
        <dbReference type="ChEBI" id="CHEBI:29105"/>
        <note>catalytic</note>
    </ligand>
</feature>
<comment type="cofactor">
    <cofactor evidence="8">
        <name>Zn(2+)</name>
        <dbReference type="ChEBI" id="CHEBI:29105"/>
    </cofactor>
    <text evidence="8">Binds 1 zinc ion per subunit.</text>
</comment>
<evidence type="ECO:0000256" key="6">
    <source>
        <dbReference type="ARBA" id="ARBA00022833"/>
    </source>
</evidence>
<dbReference type="PROSITE" id="PS51747">
    <property type="entry name" value="CYT_DCMP_DEAMINASES_2"/>
    <property type="match status" value="1"/>
</dbReference>
<gene>
    <name evidence="8 10" type="primary">tadA</name>
    <name evidence="10" type="ORF">ERCILAFE3058_012</name>
</gene>
<dbReference type="HAMAP" id="MF_00972">
    <property type="entry name" value="tRNA_aden_deaminase"/>
    <property type="match status" value="1"/>
</dbReference>
<dbReference type="PANTHER" id="PTHR11079">
    <property type="entry name" value="CYTOSINE DEAMINASE FAMILY MEMBER"/>
    <property type="match status" value="1"/>
</dbReference>
<feature type="active site" description="Proton donor" evidence="8">
    <location>
        <position position="57"/>
    </location>
</feature>
<dbReference type="InterPro" id="IPR058535">
    <property type="entry name" value="MafB19-deam"/>
</dbReference>
<keyword evidence="5 8" id="KW-0378">Hydrolase</keyword>
<dbReference type="InterPro" id="IPR016192">
    <property type="entry name" value="APOBEC/CMP_deaminase_Zn-bd"/>
</dbReference>
<comment type="subunit">
    <text evidence="2 8">Homodimer.</text>
</comment>
<name>A0A451DBW7_9GAMM</name>
<dbReference type="AlphaFoldDB" id="A0A451DBW7"/>
<dbReference type="Gene3D" id="3.40.140.10">
    <property type="entry name" value="Cytidine Deaminase, domain 2"/>
    <property type="match status" value="1"/>
</dbReference>
<feature type="binding site" evidence="8">
    <location>
        <position position="85"/>
    </location>
    <ligand>
        <name>Zn(2+)</name>
        <dbReference type="ChEBI" id="CHEBI:29105"/>
        <note>catalytic</note>
    </ligand>
</feature>
<dbReference type="GO" id="GO:0008270">
    <property type="term" value="F:zinc ion binding"/>
    <property type="evidence" value="ECO:0007669"/>
    <property type="project" value="UniProtKB-UniRule"/>
</dbReference>
<evidence type="ECO:0000256" key="2">
    <source>
        <dbReference type="ARBA" id="ARBA00011738"/>
    </source>
</evidence>
<evidence type="ECO:0000256" key="3">
    <source>
        <dbReference type="ARBA" id="ARBA00022694"/>
    </source>
</evidence>
<dbReference type="OrthoDB" id="9802676at2"/>
<sequence length="163" mass="18335">MTRNNDERWMHHAIVLAYYAQNQGEVPIGAILVLNNKVIGKGWNQPIESHDPTAHAEIIALRQGGKVLRNYRLTESVLYVTLEPCAMCAGAIVYSRVSRLVYGARASKDGTINTCLHTLRDTRTNHHVQVNGGVLKTECSNILTHFFYQKRAEKRIHGKTILS</sequence>
<dbReference type="PANTHER" id="PTHR11079:SF202">
    <property type="entry name" value="TRNA-SPECIFIC ADENOSINE DEAMINASE"/>
    <property type="match status" value="1"/>
</dbReference>
<dbReference type="Pfam" id="PF14437">
    <property type="entry name" value="MafB19-deam"/>
    <property type="match status" value="1"/>
</dbReference>
<feature type="binding site" evidence="8">
    <location>
        <position position="88"/>
    </location>
    <ligand>
        <name>Zn(2+)</name>
        <dbReference type="ChEBI" id="CHEBI:29105"/>
        <note>catalytic</note>
    </ligand>
</feature>
<organism evidence="10 11">
    <name type="scientific">Candidatus Erwinia haradaeae</name>
    <dbReference type="NCBI Taxonomy" id="1922217"/>
    <lineage>
        <taxon>Bacteria</taxon>
        <taxon>Pseudomonadati</taxon>
        <taxon>Pseudomonadota</taxon>
        <taxon>Gammaproteobacteria</taxon>
        <taxon>Enterobacterales</taxon>
        <taxon>Erwiniaceae</taxon>
        <taxon>Erwinia</taxon>
    </lineage>
</organism>
<evidence type="ECO:0000256" key="4">
    <source>
        <dbReference type="ARBA" id="ARBA00022723"/>
    </source>
</evidence>
<dbReference type="RefSeq" id="WP_157989475.1">
    <property type="nucleotide sequence ID" value="NZ_LR217720.1"/>
</dbReference>
<keyword evidence="3 8" id="KW-0819">tRNA processing</keyword>
<dbReference type="GO" id="GO:0002100">
    <property type="term" value="P:tRNA wobble adenosine to inosine editing"/>
    <property type="evidence" value="ECO:0007669"/>
    <property type="project" value="UniProtKB-UniRule"/>
</dbReference>
<accession>A0A451DBW7</accession>
<dbReference type="SUPFAM" id="SSF53927">
    <property type="entry name" value="Cytidine deaminase-like"/>
    <property type="match status" value="1"/>
</dbReference>
<dbReference type="FunFam" id="3.40.140.10:FF:000005">
    <property type="entry name" value="tRNA-specific adenosine deaminase"/>
    <property type="match status" value="1"/>
</dbReference>
<evidence type="ECO:0000256" key="8">
    <source>
        <dbReference type="HAMAP-Rule" id="MF_00972"/>
    </source>
</evidence>
<evidence type="ECO:0000256" key="1">
    <source>
        <dbReference type="ARBA" id="ARBA00010669"/>
    </source>
</evidence>
<comment type="function">
    <text evidence="8">Catalyzes the deamination of adenosine to inosine at the wobble position 34 of tRNA(Arg2).</text>
</comment>